<protein>
    <submittedName>
        <fullName evidence="2">Uncharacterized protein</fullName>
    </submittedName>
</protein>
<evidence type="ECO:0000313" key="3">
    <source>
        <dbReference type="EMBL" id="CAF4233460.1"/>
    </source>
</evidence>
<dbReference type="EMBL" id="CAJNOQ010049752">
    <property type="protein sequence ID" value="CAF1647011.1"/>
    <property type="molecule type" value="Genomic_DNA"/>
</dbReference>
<evidence type="ECO:0000313" key="4">
    <source>
        <dbReference type="EMBL" id="CAF4568011.1"/>
    </source>
</evidence>
<organism evidence="2 5">
    <name type="scientific">Didymodactylos carnosus</name>
    <dbReference type="NCBI Taxonomy" id="1234261"/>
    <lineage>
        <taxon>Eukaryota</taxon>
        <taxon>Metazoa</taxon>
        <taxon>Spiralia</taxon>
        <taxon>Gnathifera</taxon>
        <taxon>Rotifera</taxon>
        <taxon>Eurotatoria</taxon>
        <taxon>Bdelloidea</taxon>
        <taxon>Philodinida</taxon>
        <taxon>Philodinidae</taxon>
        <taxon>Didymodactylos</taxon>
    </lineage>
</organism>
<evidence type="ECO:0000313" key="5">
    <source>
        <dbReference type="Proteomes" id="UP000663829"/>
    </source>
</evidence>
<dbReference type="OrthoDB" id="10199760at2759"/>
<proteinExistence type="predicted"/>
<reference evidence="2" key="1">
    <citation type="submission" date="2021-02" db="EMBL/GenBank/DDBJ databases">
        <authorList>
            <person name="Nowell W R."/>
        </authorList>
    </citation>
    <scope>NUCLEOTIDE SEQUENCE</scope>
</reference>
<dbReference type="EMBL" id="CAJOBC010119617">
    <property type="protein sequence ID" value="CAF4568011.1"/>
    <property type="molecule type" value="Genomic_DNA"/>
</dbReference>
<accession>A0A816EC13</accession>
<name>A0A816EC13_9BILA</name>
<dbReference type="AlphaFoldDB" id="A0A816EC13"/>
<keyword evidence="5" id="KW-1185">Reference proteome</keyword>
<evidence type="ECO:0000313" key="2">
    <source>
        <dbReference type="EMBL" id="CAF1647011.1"/>
    </source>
</evidence>
<dbReference type="Proteomes" id="UP000682733">
    <property type="component" value="Unassembled WGS sequence"/>
</dbReference>
<evidence type="ECO:0000313" key="1">
    <source>
        <dbReference type="EMBL" id="CAF1436271.1"/>
    </source>
</evidence>
<sequence length="266" mass="32168">MRITPFVRKLTDYDQKNENLLYFQVWYDALSEIKDDQSVEHIVLLLIKFDLTQTNFQNNITDLISKYRTQKDEQVLSEFERRFELQKIKQFNPYSILIESFKSMENVFKNMSQTKFNLNQTERFYRGIHYSFEIDINQINENIEKMKVINDDLNDFELNKIFVDFIKQIEIITIEKFLDKMDKKMRNNLLKNLKLVLNYLNNRNEEMMFFGLDKDFLVQLSNLRKALGNFNNSFLLNMENGLKNIEKKRFLQDINTSIVHLRFTDP</sequence>
<dbReference type="Proteomes" id="UP000663829">
    <property type="component" value="Unassembled WGS sequence"/>
</dbReference>
<dbReference type="EMBL" id="CAJNOK010028553">
    <property type="protein sequence ID" value="CAF1436271.1"/>
    <property type="molecule type" value="Genomic_DNA"/>
</dbReference>
<gene>
    <name evidence="2" type="ORF">GPM918_LOCUS45288</name>
    <name evidence="1" type="ORF">OVA965_LOCUS34255</name>
    <name evidence="4" type="ORF">SRO942_LOCUS47651</name>
    <name evidence="3" type="ORF">TMI583_LOCUS35169</name>
</gene>
<dbReference type="EMBL" id="CAJOBA010050345">
    <property type="protein sequence ID" value="CAF4233460.1"/>
    <property type="molecule type" value="Genomic_DNA"/>
</dbReference>
<dbReference type="Proteomes" id="UP000677228">
    <property type="component" value="Unassembled WGS sequence"/>
</dbReference>
<comment type="caution">
    <text evidence="2">The sequence shown here is derived from an EMBL/GenBank/DDBJ whole genome shotgun (WGS) entry which is preliminary data.</text>
</comment>
<dbReference type="Proteomes" id="UP000681722">
    <property type="component" value="Unassembled WGS sequence"/>
</dbReference>